<sequence length="101" mass="9715">MTGGICIVGSAGSGATPNTCAPNEGSKMCCNGTRALGATGLGFSTPGVNAGGPRNGGIALAVGKGEGPHKAILSLAGSNVFPGNGFRSCTSVFRVSSVKDT</sequence>
<organism evidence="1">
    <name type="scientific">bioreactor metagenome</name>
    <dbReference type="NCBI Taxonomy" id="1076179"/>
    <lineage>
        <taxon>unclassified sequences</taxon>
        <taxon>metagenomes</taxon>
        <taxon>ecological metagenomes</taxon>
    </lineage>
</organism>
<accession>A0A645HI15</accession>
<dbReference type="EMBL" id="VSSQ01093572">
    <property type="protein sequence ID" value="MPN38380.1"/>
    <property type="molecule type" value="Genomic_DNA"/>
</dbReference>
<proteinExistence type="predicted"/>
<gene>
    <name evidence="1" type="ORF">SDC9_185904</name>
</gene>
<comment type="caution">
    <text evidence="1">The sequence shown here is derived from an EMBL/GenBank/DDBJ whole genome shotgun (WGS) entry which is preliminary data.</text>
</comment>
<protein>
    <submittedName>
        <fullName evidence="1">Uncharacterized protein</fullName>
    </submittedName>
</protein>
<dbReference type="AlphaFoldDB" id="A0A645HI15"/>
<reference evidence="1" key="1">
    <citation type="submission" date="2019-08" db="EMBL/GenBank/DDBJ databases">
        <authorList>
            <person name="Kucharzyk K."/>
            <person name="Murdoch R.W."/>
            <person name="Higgins S."/>
            <person name="Loffler F."/>
        </authorList>
    </citation>
    <scope>NUCLEOTIDE SEQUENCE</scope>
</reference>
<name>A0A645HI15_9ZZZZ</name>
<evidence type="ECO:0000313" key="1">
    <source>
        <dbReference type="EMBL" id="MPN38380.1"/>
    </source>
</evidence>